<evidence type="ECO:0000313" key="7">
    <source>
        <dbReference type="Proteomes" id="UP001249851"/>
    </source>
</evidence>
<evidence type="ECO:0000256" key="2">
    <source>
        <dbReference type="ARBA" id="ARBA00022771"/>
    </source>
</evidence>
<evidence type="ECO:0000256" key="4">
    <source>
        <dbReference type="PROSITE-ProRule" id="PRU00834"/>
    </source>
</evidence>
<dbReference type="AlphaFoldDB" id="A0AAD9QTG6"/>
<dbReference type="GO" id="GO:0030150">
    <property type="term" value="P:protein import into mitochondrial matrix"/>
    <property type="evidence" value="ECO:0007669"/>
    <property type="project" value="TreeGrafter"/>
</dbReference>
<dbReference type="GO" id="GO:0005739">
    <property type="term" value="C:mitochondrion"/>
    <property type="evidence" value="ECO:0007669"/>
    <property type="project" value="TreeGrafter"/>
</dbReference>
<name>A0AAD9QTG6_ACRCE</name>
<keyword evidence="3" id="KW-0862">Zinc</keyword>
<dbReference type="PANTHER" id="PTHR20922">
    <property type="entry name" value="DNL-TYPE ZINC FINGER PROTEIN"/>
    <property type="match status" value="1"/>
</dbReference>
<dbReference type="GO" id="GO:0051087">
    <property type="term" value="F:protein-folding chaperone binding"/>
    <property type="evidence" value="ECO:0007669"/>
    <property type="project" value="TreeGrafter"/>
</dbReference>
<protein>
    <submittedName>
        <fullName evidence="6">DNL-type zinc finger protein</fullName>
    </submittedName>
</protein>
<keyword evidence="7" id="KW-1185">Reference proteome</keyword>
<feature type="domain" description="DNL-type" evidence="5">
    <location>
        <begin position="61"/>
        <end position="156"/>
    </location>
</feature>
<dbReference type="InterPro" id="IPR024158">
    <property type="entry name" value="Mt_import_TIM15"/>
</dbReference>
<dbReference type="GO" id="GO:0008270">
    <property type="term" value="F:zinc ion binding"/>
    <property type="evidence" value="ECO:0007669"/>
    <property type="project" value="UniProtKB-KW"/>
</dbReference>
<dbReference type="Proteomes" id="UP001249851">
    <property type="component" value="Unassembled WGS sequence"/>
</dbReference>
<keyword evidence="2 4" id="KW-0863">Zinc-finger</keyword>
<reference evidence="6" key="2">
    <citation type="journal article" date="2023" name="Science">
        <title>Genomic signatures of disease resistance in endangered staghorn corals.</title>
        <authorList>
            <person name="Vollmer S.V."/>
            <person name="Selwyn J.D."/>
            <person name="Despard B.A."/>
            <person name="Roesel C.L."/>
        </authorList>
    </citation>
    <scope>NUCLEOTIDE SEQUENCE</scope>
    <source>
        <strain evidence="6">K2</strain>
    </source>
</reference>
<keyword evidence="1" id="KW-0479">Metal-binding</keyword>
<accession>A0AAD9QTG6</accession>
<dbReference type="PROSITE" id="PS51501">
    <property type="entry name" value="ZF_DNL"/>
    <property type="match status" value="1"/>
</dbReference>
<dbReference type="InterPro" id="IPR007853">
    <property type="entry name" value="Znf_DNL-typ"/>
</dbReference>
<evidence type="ECO:0000256" key="3">
    <source>
        <dbReference type="ARBA" id="ARBA00022833"/>
    </source>
</evidence>
<dbReference type="Pfam" id="PF05180">
    <property type="entry name" value="zf-DNL"/>
    <property type="match status" value="1"/>
</dbReference>
<dbReference type="EMBL" id="JARQWQ010000015">
    <property type="protein sequence ID" value="KAK2567090.1"/>
    <property type="molecule type" value="Genomic_DNA"/>
</dbReference>
<sequence>MAVALSRVISRRISCNLCKARISDVPQFPSRLTRSPRHLVLNRSLCKSSVSHASSSVGSIEQSAKFQLVFTCNVCETRSHKVISKQAYNNGVVVVKCRGCSNNHLIADNLGWFFDEKRNIEDIMTEKGETVKRLLDSDCVEFFVDDKVSSVVNEPNSGKDA</sequence>
<evidence type="ECO:0000313" key="6">
    <source>
        <dbReference type="EMBL" id="KAK2567090.1"/>
    </source>
</evidence>
<dbReference type="GO" id="GO:0050821">
    <property type="term" value="P:protein stabilization"/>
    <property type="evidence" value="ECO:0007669"/>
    <property type="project" value="TreeGrafter"/>
</dbReference>
<evidence type="ECO:0000259" key="5">
    <source>
        <dbReference type="PROSITE" id="PS51501"/>
    </source>
</evidence>
<proteinExistence type="predicted"/>
<dbReference type="PANTHER" id="PTHR20922:SF13">
    <property type="entry name" value="DNL-TYPE ZINC FINGER PROTEIN"/>
    <property type="match status" value="1"/>
</dbReference>
<reference evidence="6" key="1">
    <citation type="journal article" date="2023" name="G3 (Bethesda)">
        <title>Whole genome assembly and annotation of the endangered Caribbean coral Acropora cervicornis.</title>
        <authorList>
            <person name="Selwyn J.D."/>
            <person name="Vollmer S.V."/>
        </authorList>
    </citation>
    <scope>NUCLEOTIDE SEQUENCE</scope>
    <source>
        <strain evidence="6">K2</strain>
    </source>
</reference>
<organism evidence="6 7">
    <name type="scientific">Acropora cervicornis</name>
    <name type="common">Staghorn coral</name>
    <dbReference type="NCBI Taxonomy" id="6130"/>
    <lineage>
        <taxon>Eukaryota</taxon>
        <taxon>Metazoa</taxon>
        <taxon>Cnidaria</taxon>
        <taxon>Anthozoa</taxon>
        <taxon>Hexacorallia</taxon>
        <taxon>Scleractinia</taxon>
        <taxon>Astrocoeniina</taxon>
        <taxon>Acroporidae</taxon>
        <taxon>Acropora</taxon>
    </lineage>
</organism>
<comment type="caution">
    <text evidence="6">The sequence shown here is derived from an EMBL/GenBank/DDBJ whole genome shotgun (WGS) entry which is preliminary data.</text>
</comment>
<evidence type="ECO:0000256" key="1">
    <source>
        <dbReference type="ARBA" id="ARBA00022723"/>
    </source>
</evidence>
<dbReference type="GO" id="GO:0006457">
    <property type="term" value="P:protein folding"/>
    <property type="evidence" value="ECO:0007669"/>
    <property type="project" value="TreeGrafter"/>
</dbReference>
<gene>
    <name evidence="6" type="ORF">P5673_008883</name>
</gene>